<evidence type="ECO:0000313" key="4">
    <source>
        <dbReference type="Proteomes" id="UP001326715"/>
    </source>
</evidence>
<sequence>MAKADMLGRLVSTLTKAEKRYFRLYSSMQQGNKDYVNLFDLLDRHSFSGPAAAKTAFQQQYAGSSYEVSGKYLYKVLLDCLLHMRLQREPLIAGMLKAEILVERSLYEDAMKQLLKTTEQADMKAQWILSLWSRQQEMQLLQLLNFPEINEIELKEKQAGISATIRQLEHYQEQQALYEQLRYQWLYSGPARTPAERQVLDEIAAREAIINTDQKLHLLFQAHYFLLAGEFTTALQYFYESAPLYESPADQLMVIEGILYSLRAARRYKELSLFLDKVLRFKATSAYFSAMIIRLLFIYSPAIHIDSGEFNRALALQQELLPTLNLQLLTLVQRAEIYLSRALVYLGNGDINNAHNALDQVLQQSSLYSTLPLYRTFRLVHLLIQYELGNYEYIRYETRAFRRYLRPDNKRAFMLERTMIKFLSAGELSPVMVYRITLWKKLQTVFQQIRQDPYEKHQLQLFDFSAWTESRILRKPLKEILKEKFERETGA</sequence>
<dbReference type="AlphaFoldDB" id="A0A1K1PZ40"/>
<name>A0A1K1PZ40_9BACT</name>
<evidence type="ECO:0000313" key="1">
    <source>
        <dbReference type="EMBL" id="SFW52911.1"/>
    </source>
</evidence>
<dbReference type="Proteomes" id="UP000183788">
    <property type="component" value="Unassembled WGS sequence"/>
</dbReference>
<dbReference type="EMBL" id="FPIZ01000006">
    <property type="protein sequence ID" value="SFW52911.1"/>
    <property type="molecule type" value="Genomic_DNA"/>
</dbReference>
<reference evidence="2 4" key="2">
    <citation type="submission" date="2023-11" db="EMBL/GenBank/DDBJ databases">
        <title>MicrobeMod: A computational toolkit for identifying prokaryotic methylation and restriction-modification with nanopore sequencing.</title>
        <authorList>
            <person name="Crits-Christoph A."/>
            <person name="Kang S.C."/>
            <person name="Lee H."/>
            <person name="Ostrov N."/>
        </authorList>
    </citation>
    <scope>NUCLEOTIDE SEQUENCE [LARGE SCALE GENOMIC DNA]</scope>
    <source>
        <strain evidence="2 4">ATCC 23090</strain>
    </source>
</reference>
<proteinExistence type="predicted"/>
<organism evidence="1 3">
    <name type="scientific">Chitinophaga sancti</name>
    <dbReference type="NCBI Taxonomy" id="1004"/>
    <lineage>
        <taxon>Bacteria</taxon>
        <taxon>Pseudomonadati</taxon>
        <taxon>Bacteroidota</taxon>
        <taxon>Chitinophagia</taxon>
        <taxon>Chitinophagales</taxon>
        <taxon>Chitinophagaceae</taxon>
        <taxon>Chitinophaga</taxon>
    </lineage>
</organism>
<keyword evidence="4" id="KW-1185">Reference proteome</keyword>
<protein>
    <recommendedName>
        <fullName evidence="5">Tetratricopeptide repeat-containing protein</fullName>
    </recommendedName>
</protein>
<gene>
    <name evidence="1" type="ORF">SAMN05661012_02393</name>
    <name evidence="2" type="ORF">SR876_15705</name>
</gene>
<dbReference type="RefSeq" id="WP_072360199.1">
    <property type="nucleotide sequence ID" value="NZ_CBHWAX010000005.1"/>
</dbReference>
<dbReference type="Proteomes" id="UP001326715">
    <property type="component" value="Chromosome"/>
</dbReference>
<accession>A0A1K1PZ40</accession>
<dbReference type="STRING" id="1004.SAMN05661012_02393"/>
<evidence type="ECO:0000313" key="2">
    <source>
        <dbReference type="EMBL" id="WQG92966.1"/>
    </source>
</evidence>
<reference evidence="1 3" key="1">
    <citation type="submission" date="2016-11" db="EMBL/GenBank/DDBJ databases">
        <authorList>
            <person name="Jaros S."/>
            <person name="Januszkiewicz K."/>
            <person name="Wedrychowicz H."/>
        </authorList>
    </citation>
    <scope>NUCLEOTIDE SEQUENCE [LARGE SCALE GENOMIC DNA]</scope>
    <source>
        <strain evidence="1 3">DSM 784</strain>
    </source>
</reference>
<evidence type="ECO:0008006" key="5">
    <source>
        <dbReference type="Google" id="ProtNLM"/>
    </source>
</evidence>
<evidence type="ECO:0000313" key="3">
    <source>
        <dbReference type="Proteomes" id="UP000183788"/>
    </source>
</evidence>
<dbReference type="OrthoDB" id="714416at2"/>
<dbReference type="EMBL" id="CP140154">
    <property type="protein sequence ID" value="WQG92966.1"/>
    <property type="molecule type" value="Genomic_DNA"/>
</dbReference>